<accession>A0A6M5Z4Q1</accession>
<dbReference type="KEGG" id="ftj:FTUN_8848"/>
<name>A0A6M5Z4Q1_9BACT</name>
<dbReference type="RefSeq" id="WP_171475802.1">
    <property type="nucleotide sequence ID" value="NZ_CP053452.2"/>
</dbReference>
<reference evidence="2" key="1">
    <citation type="submission" date="2020-05" db="EMBL/GenBank/DDBJ databases">
        <title>Frigoriglobus tundricola gen. nov., sp. nov., a psychrotolerant cellulolytic planctomycete of the family Gemmataceae with two divergent copies of 16S rRNA gene.</title>
        <authorList>
            <person name="Kulichevskaya I.S."/>
            <person name="Ivanova A.A."/>
            <person name="Naumoff D.G."/>
            <person name="Beletsky A.V."/>
            <person name="Rijpstra W.I.C."/>
            <person name="Sinninghe Damste J.S."/>
            <person name="Mardanov A.V."/>
            <person name="Ravin N.V."/>
            <person name="Dedysh S.N."/>
        </authorList>
    </citation>
    <scope>NUCLEOTIDE SEQUENCE [LARGE SCALE GENOMIC DNA]</scope>
    <source>
        <strain evidence="2">PL17</strain>
    </source>
</reference>
<keyword evidence="2" id="KW-1185">Reference proteome</keyword>
<dbReference type="AlphaFoldDB" id="A0A6M5Z4Q1"/>
<evidence type="ECO:0000313" key="1">
    <source>
        <dbReference type="EMBL" id="QJX01209.1"/>
    </source>
</evidence>
<proteinExistence type="predicted"/>
<protein>
    <submittedName>
        <fullName evidence="1">Uncharacterized protein</fullName>
    </submittedName>
</protein>
<organism evidence="1 2">
    <name type="scientific">Frigoriglobus tundricola</name>
    <dbReference type="NCBI Taxonomy" id="2774151"/>
    <lineage>
        <taxon>Bacteria</taxon>
        <taxon>Pseudomonadati</taxon>
        <taxon>Planctomycetota</taxon>
        <taxon>Planctomycetia</taxon>
        <taxon>Gemmatales</taxon>
        <taxon>Gemmataceae</taxon>
        <taxon>Frigoriglobus</taxon>
    </lineage>
</organism>
<dbReference type="Proteomes" id="UP000503447">
    <property type="component" value="Chromosome"/>
</dbReference>
<gene>
    <name evidence="1" type="ORF">FTUN_8848</name>
</gene>
<evidence type="ECO:0000313" key="2">
    <source>
        <dbReference type="Proteomes" id="UP000503447"/>
    </source>
</evidence>
<dbReference type="EMBL" id="CP053452">
    <property type="protein sequence ID" value="QJX01209.1"/>
    <property type="molecule type" value="Genomic_DNA"/>
</dbReference>
<sequence>MKARNAVAILRVAWPSFVEVGGGVFLHEVDPAGLGCFGDLTAAEAFCNHVHVLDFVEHGAGLDGSDPGRGYYDAAHPDFLAAFEAGTLIAQSWQAKLARDFPGRRFRVYFCADDNPVVRFHTVRDNETPWLDERDWAQAVAAGRVIVLEVPSS</sequence>